<evidence type="ECO:0000313" key="1">
    <source>
        <dbReference type="EMBL" id="MFC4740845.1"/>
    </source>
</evidence>
<name>A0ABV9P7E3_9FLAO</name>
<comment type="caution">
    <text evidence="1">The sequence shown here is derived from an EMBL/GenBank/DDBJ whole genome shotgun (WGS) entry which is preliminary data.</text>
</comment>
<gene>
    <name evidence="1" type="ORF">ACFO3U_12650</name>
</gene>
<dbReference type="Proteomes" id="UP001595885">
    <property type="component" value="Unassembled WGS sequence"/>
</dbReference>
<evidence type="ECO:0000313" key="2">
    <source>
        <dbReference type="Proteomes" id="UP001595885"/>
    </source>
</evidence>
<dbReference type="RefSeq" id="WP_379743030.1">
    <property type="nucleotide sequence ID" value="NZ_JBHSGW010000027.1"/>
</dbReference>
<accession>A0ABV9P7E3</accession>
<dbReference type="EMBL" id="JBHSGW010000027">
    <property type="protein sequence ID" value="MFC4740845.1"/>
    <property type="molecule type" value="Genomic_DNA"/>
</dbReference>
<protein>
    <submittedName>
        <fullName evidence="1">Uncharacterized protein</fullName>
    </submittedName>
</protein>
<organism evidence="1 2">
    <name type="scientific">Flavobacterium ponti</name>
    <dbReference type="NCBI Taxonomy" id="665133"/>
    <lineage>
        <taxon>Bacteria</taxon>
        <taxon>Pseudomonadati</taxon>
        <taxon>Bacteroidota</taxon>
        <taxon>Flavobacteriia</taxon>
        <taxon>Flavobacteriales</taxon>
        <taxon>Flavobacteriaceae</taxon>
        <taxon>Flavobacterium</taxon>
    </lineage>
</organism>
<proteinExistence type="predicted"/>
<reference evidence="2" key="1">
    <citation type="journal article" date="2019" name="Int. J. Syst. Evol. Microbiol.">
        <title>The Global Catalogue of Microorganisms (GCM) 10K type strain sequencing project: providing services to taxonomists for standard genome sequencing and annotation.</title>
        <authorList>
            <consortium name="The Broad Institute Genomics Platform"/>
            <consortium name="The Broad Institute Genome Sequencing Center for Infectious Disease"/>
            <person name="Wu L."/>
            <person name="Ma J."/>
        </authorList>
    </citation>
    <scope>NUCLEOTIDE SEQUENCE [LARGE SCALE GENOMIC DNA]</scope>
    <source>
        <strain evidence="2">CCUG 50349</strain>
    </source>
</reference>
<keyword evidence="2" id="KW-1185">Reference proteome</keyword>
<sequence length="144" mass="16250">MNYNKLGFAFTGLRTVSFATIDKAYKKSGETNLITGLGYGLDIEDQTVTCNTRFSFEKKKDQPFLILEVQALFQIEKNDFINKVKQNNNTYLVTKNLAVHFAVLTIGSARGILHAKTEGTPFNEFLLPTIDVNNILVEDVTFEF</sequence>